<dbReference type="RefSeq" id="WP_085174073.1">
    <property type="nucleotide sequence ID" value="NZ_LQPC01000027.1"/>
</dbReference>
<dbReference type="Gene3D" id="3.40.50.1820">
    <property type="entry name" value="alpha/beta hydrolase"/>
    <property type="match status" value="1"/>
</dbReference>
<evidence type="ECO:0000256" key="4">
    <source>
        <dbReference type="ARBA" id="ARBA00024293"/>
    </source>
</evidence>
<dbReference type="Pfam" id="PF00975">
    <property type="entry name" value="Thioesterase"/>
    <property type="match status" value="1"/>
</dbReference>
<keyword evidence="3" id="KW-0843">Virulence</keyword>
<accession>A0A1X1WRI9</accession>
<dbReference type="GO" id="GO:0008610">
    <property type="term" value="P:lipid biosynthetic process"/>
    <property type="evidence" value="ECO:0007669"/>
    <property type="project" value="TreeGrafter"/>
</dbReference>
<dbReference type="Proteomes" id="UP000193622">
    <property type="component" value="Unassembled WGS sequence"/>
</dbReference>
<dbReference type="PANTHER" id="PTHR11487">
    <property type="entry name" value="THIOESTERASE"/>
    <property type="match status" value="1"/>
</dbReference>
<dbReference type="SUPFAM" id="SSF53474">
    <property type="entry name" value="alpha/beta-Hydrolases"/>
    <property type="match status" value="1"/>
</dbReference>
<comment type="caution">
    <text evidence="6">The sequence shown here is derived from an EMBL/GenBank/DDBJ whole genome shotgun (WGS) entry which is preliminary data.</text>
</comment>
<name>A0A1X1WRI9_MYCIR</name>
<sequence length="247" mass="26643">MNGGSSRLGIPPWIKRFPGEGASPTIVFPHAGGAAAAYRNFATALAAKGVDTFVVQYPQRGERLKDPAADSVAELAAGMLAAVDWAPLGPLRLFGHCMGALVGFEFARQAAQRGIVVRELWASASQAPSTVAGSRPAPTTDREVLADIVDMGGTDARLLDDEDFLELLLPAVRADYRAFNRYTCERDVRIGADIHAVGGVGDHRVDQELLRQWQFHTDGAFTFTQFDGGHFYIDDHLDDVAELVSCT</sequence>
<dbReference type="AlphaFoldDB" id="A0A1X1WRI9"/>
<reference evidence="6 7" key="1">
    <citation type="submission" date="2016-01" db="EMBL/GenBank/DDBJ databases">
        <title>The new phylogeny of the genus Mycobacterium.</title>
        <authorList>
            <person name="Tarcisio F."/>
            <person name="Conor M."/>
            <person name="Antonella G."/>
            <person name="Elisabetta G."/>
            <person name="Giulia F.S."/>
            <person name="Sara T."/>
            <person name="Anna F."/>
            <person name="Clotilde B."/>
            <person name="Roberto B."/>
            <person name="Veronica D.S."/>
            <person name="Fabio R."/>
            <person name="Monica P."/>
            <person name="Olivier J."/>
            <person name="Enrico T."/>
            <person name="Nicola S."/>
        </authorList>
    </citation>
    <scope>NUCLEOTIDE SEQUENCE [LARGE SCALE GENOMIC DNA]</scope>
    <source>
        <strain evidence="6 7">DSM 45541</strain>
    </source>
</reference>
<evidence type="ECO:0000256" key="3">
    <source>
        <dbReference type="ARBA" id="ARBA00023026"/>
    </source>
</evidence>
<evidence type="ECO:0000256" key="2">
    <source>
        <dbReference type="ARBA" id="ARBA00015007"/>
    </source>
</evidence>
<evidence type="ECO:0000259" key="5">
    <source>
        <dbReference type="Pfam" id="PF00975"/>
    </source>
</evidence>
<gene>
    <name evidence="6" type="ORF">AWC12_11085</name>
</gene>
<evidence type="ECO:0000313" key="6">
    <source>
        <dbReference type="EMBL" id="ORV89143.1"/>
    </source>
</evidence>
<comment type="catalytic activity">
    <reaction evidence="4">
        <text>a fatty acyl-CoA + H2O = a fatty acid + CoA + H(+)</text>
        <dbReference type="Rhea" id="RHEA:16781"/>
        <dbReference type="ChEBI" id="CHEBI:15377"/>
        <dbReference type="ChEBI" id="CHEBI:15378"/>
        <dbReference type="ChEBI" id="CHEBI:28868"/>
        <dbReference type="ChEBI" id="CHEBI:57287"/>
        <dbReference type="ChEBI" id="CHEBI:77636"/>
    </reaction>
</comment>
<comment type="similarity">
    <text evidence="1">Belongs to the thioesterase family.</text>
</comment>
<dbReference type="InterPro" id="IPR029058">
    <property type="entry name" value="AB_hydrolase_fold"/>
</dbReference>
<organism evidence="6 7">
    <name type="scientific">Mycolicibacterium iranicum</name>
    <name type="common">Mycobacterium iranicum</name>
    <dbReference type="NCBI Taxonomy" id="912594"/>
    <lineage>
        <taxon>Bacteria</taxon>
        <taxon>Bacillati</taxon>
        <taxon>Actinomycetota</taxon>
        <taxon>Actinomycetes</taxon>
        <taxon>Mycobacteriales</taxon>
        <taxon>Mycobacteriaceae</taxon>
        <taxon>Mycolicibacterium</taxon>
    </lineage>
</organism>
<proteinExistence type="inferred from homology"/>
<dbReference type="InterPro" id="IPR001031">
    <property type="entry name" value="Thioesterase"/>
</dbReference>
<feature type="domain" description="Thioesterase" evidence="5">
    <location>
        <begin position="26"/>
        <end position="244"/>
    </location>
</feature>
<dbReference type="EMBL" id="LQPC01000027">
    <property type="protein sequence ID" value="ORV89143.1"/>
    <property type="molecule type" value="Genomic_DNA"/>
</dbReference>
<dbReference type="PANTHER" id="PTHR11487:SF0">
    <property type="entry name" value="S-ACYL FATTY ACID SYNTHASE THIOESTERASE, MEDIUM CHAIN"/>
    <property type="match status" value="1"/>
</dbReference>
<evidence type="ECO:0000256" key="1">
    <source>
        <dbReference type="ARBA" id="ARBA00007169"/>
    </source>
</evidence>
<protein>
    <recommendedName>
        <fullName evidence="2">Thioesterase TesA</fullName>
    </recommendedName>
</protein>
<evidence type="ECO:0000313" key="7">
    <source>
        <dbReference type="Proteomes" id="UP000193622"/>
    </source>
</evidence>
<dbReference type="InterPro" id="IPR012223">
    <property type="entry name" value="TEII"/>
</dbReference>